<dbReference type="EMBL" id="WIPA01000014">
    <property type="protein sequence ID" value="MQR27312.1"/>
    <property type="molecule type" value="Genomic_DNA"/>
</dbReference>
<sequence length="68" mass="7645">MIRLTSTRGSGKTPDGKRFEYSILELTGIGQSTREYQLDLQVDGQTGMFSDIVEKGKPIDFAGEKWIF</sequence>
<gene>
    <name evidence="1" type="ORF">GFV13_08570</name>
</gene>
<name>A0A843YXR9_LEUME</name>
<dbReference type="RefSeq" id="WP_059442591.1">
    <property type="nucleotide sequence ID" value="NZ_BCMP01000041.1"/>
</dbReference>
<dbReference type="AlphaFoldDB" id="A0A843YXR9"/>
<organism evidence="1 2">
    <name type="scientific">Leuconostoc mesenteroides</name>
    <dbReference type="NCBI Taxonomy" id="1245"/>
    <lineage>
        <taxon>Bacteria</taxon>
        <taxon>Bacillati</taxon>
        <taxon>Bacillota</taxon>
        <taxon>Bacilli</taxon>
        <taxon>Lactobacillales</taxon>
        <taxon>Lactobacillaceae</taxon>
        <taxon>Leuconostoc</taxon>
    </lineage>
</organism>
<accession>A0A843YXR9</accession>
<comment type="caution">
    <text evidence="1">The sequence shown here is derived from an EMBL/GenBank/DDBJ whole genome shotgun (WGS) entry which is preliminary data.</text>
</comment>
<evidence type="ECO:0000313" key="2">
    <source>
        <dbReference type="Proteomes" id="UP000469952"/>
    </source>
</evidence>
<proteinExistence type="predicted"/>
<protein>
    <submittedName>
        <fullName evidence="1">Uncharacterized protein</fullName>
    </submittedName>
</protein>
<dbReference type="Proteomes" id="UP000469952">
    <property type="component" value="Unassembled WGS sequence"/>
</dbReference>
<evidence type="ECO:0000313" key="1">
    <source>
        <dbReference type="EMBL" id="MQR27312.1"/>
    </source>
</evidence>
<reference evidence="1 2" key="1">
    <citation type="submission" date="2019-10" db="EMBL/GenBank/DDBJ databases">
        <title>WGS of Leuconostoc mesenteroides.</title>
        <authorList>
            <person name="Melo Bolivar J."/>
            <person name="Marino-Ramirez L."/>
            <person name="Villamil Diaz L.M."/>
        </authorList>
    </citation>
    <scope>NUCLEOTIDE SEQUENCE [LARGE SCALE GENOMIC DNA]</scope>
    <source>
        <strain evidence="1 2">M11</strain>
    </source>
</reference>